<dbReference type="EMBL" id="KN832990">
    <property type="protein sequence ID" value="KIM83506.1"/>
    <property type="molecule type" value="Genomic_DNA"/>
</dbReference>
<dbReference type="InParanoid" id="A0A0C3FYY1"/>
<dbReference type="OrthoDB" id="449280at2759"/>
<keyword evidence="2" id="KW-1185">Reference proteome</keyword>
<reference evidence="1 2" key="1">
    <citation type="submission" date="2014-04" db="EMBL/GenBank/DDBJ databases">
        <authorList>
            <consortium name="DOE Joint Genome Institute"/>
            <person name="Kuo A."/>
            <person name="Tarkka M."/>
            <person name="Buscot F."/>
            <person name="Kohler A."/>
            <person name="Nagy L.G."/>
            <person name="Floudas D."/>
            <person name="Copeland A."/>
            <person name="Barry K.W."/>
            <person name="Cichocki N."/>
            <person name="Veneault-Fourrey C."/>
            <person name="LaButti K."/>
            <person name="Lindquist E.A."/>
            <person name="Lipzen A."/>
            <person name="Lundell T."/>
            <person name="Morin E."/>
            <person name="Murat C."/>
            <person name="Sun H."/>
            <person name="Tunlid A."/>
            <person name="Henrissat B."/>
            <person name="Grigoriev I.V."/>
            <person name="Hibbett D.S."/>
            <person name="Martin F."/>
            <person name="Nordberg H.P."/>
            <person name="Cantor M.N."/>
            <person name="Hua S.X."/>
        </authorList>
    </citation>
    <scope>NUCLEOTIDE SEQUENCE [LARGE SCALE GENOMIC DNA]</scope>
    <source>
        <strain evidence="1 2">F 1598</strain>
    </source>
</reference>
<dbReference type="Proteomes" id="UP000054166">
    <property type="component" value="Unassembled WGS sequence"/>
</dbReference>
<name>A0A0C3FYY1_PILCF</name>
<gene>
    <name evidence="1" type="ORF">PILCRDRAFT_426443</name>
</gene>
<evidence type="ECO:0000313" key="1">
    <source>
        <dbReference type="EMBL" id="KIM83506.1"/>
    </source>
</evidence>
<dbReference type="HOGENOM" id="CLU_1907463_0_0_1"/>
<accession>A0A0C3FYY1</accession>
<protein>
    <submittedName>
        <fullName evidence="1">Uncharacterized protein</fullName>
    </submittedName>
</protein>
<dbReference type="AlphaFoldDB" id="A0A0C3FYY1"/>
<proteinExistence type="predicted"/>
<organism evidence="1 2">
    <name type="scientific">Piloderma croceum (strain F 1598)</name>
    <dbReference type="NCBI Taxonomy" id="765440"/>
    <lineage>
        <taxon>Eukaryota</taxon>
        <taxon>Fungi</taxon>
        <taxon>Dikarya</taxon>
        <taxon>Basidiomycota</taxon>
        <taxon>Agaricomycotina</taxon>
        <taxon>Agaricomycetes</taxon>
        <taxon>Agaricomycetidae</taxon>
        <taxon>Atheliales</taxon>
        <taxon>Atheliaceae</taxon>
        <taxon>Piloderma</taxon>
    </lineage>
</organism>
<reference evidence="2" key="2">
    <citation type="submission" date="2015-01" db="EMBL/GenBank/DDBJ databases">
        <title>Evolutionary Origins and Diversification of the Mycorrhizal Mutualists.</title>
        <authorList>
            <consortium name="DOE Joint Genome Institute"/>
            <consortium name="Mycorrhizal Genomics Consortium"/>
            <person name="Kohler A."/>
            <person name="Kuo A."/>
            <person name="Nagy L.G."/>
            <person name="Floudas D."/>
            <person name="Copeland A."/>
            <person name="Barry K.W."/>
            <person name="Cichocki N."/>
            <person name="Veneault-Fourrey C."/>
            <person name="LaButti K."/>
            <person name="Lindquist E.A."/>
            <person name="Lipzen A."/>
            <person name="Lundell T."/>
            <person name="Morin E."/>
            <person name="Murat C."/>
            <person name="Riley R."/>
            <person name="Ohm R."/>
            <person name="Sun H."/>
            <person name="Tunlid A."/>
            <person name="Henrissat B."/>
            <person name="Grigoriev I.V."/>
            <person name="Hibbett D.S."/>
            <person name="Martin F."/>
        </authorList>
    </citation>
    <scope>NUCLEOTIDE SEQUENCE [LARGE SCALE GENOMIC DNA]</scope>
    <source>
        <strain evidence="2">F 1598</strain>
    </source>
</reference>
<evidence type="ECO:0000313" key="2">
    <source>
        <dbReference type="Proteomes" id="UP000054166"/>
    </source>
</evidence>
<sequence>MGEYGWSRSRSISCWFAIDAENIHLASIRVYSEAKNSSGNTPRIMLLLRWTQLPSTTLHTLCLIQTLPTTQTQMMTNQTSMNLTRLTIMSRTRSSSRSVRRWLIRAHEGRFIQGGLDLRPVMNVAYEADEGED</sequence>